<evidence type="ECO:0000313" key="2">
    <source>
        <dbReference type="EMBL" id="MBN3315835.1"/>
    </source>
</evidence>
<feature type="transmembrane region" description="Helical" evidence="1">
    <location>
        <begin position="38"/>
        <end position="59"/>
    </location>
</feature>
<dbReference type="Pfam" id="PF16093">
    <property type="entry name" value="PAC4"/>
    <property type="match status" value="1"/>
</dbReference>
<keyword evidence="1" id="KW-0812">Transmembrane</keyword>
<feature type="non-terminal residue" evidence="2">
    <location>
        <position position="1"/>
    </location>
</feature>
<evidence type="ECO:0000313" key="3">
    <source>
        <dbReference type="Proteomes" id="UP000736164"/>
    </source>
</evidence>
<dbReference type="PANTHER" id="PTHR33559:SF1">
    <property type="entry name" value="PROTEASOME ASSEMBLY CHAPERONE 4"/>
    <property type="match status" value="1"/>
</dbReference>
<name>A0A8J7NPN8_ATRSP</name>
<dbReference type="EMBL" id="JAAWVO010024954">
    <property type="protein sequence ID" value="MBN3315835.1"/>
    <property type="molecule type" value="Genomic_DNA"/>
</dbReference>
<comment type="caution">
    <text evidence="2">The sequence shown here is derived from an EMBL/GenBank/DDBJ whole genome shotgun (WGS) entry which is preliminary data.</text>
</comment>
<organism evidence="2 3">
    <name type="scientific">Atractosteus spatula</name>
    <name type="common">Alligator gar</name>
    <name type="synonym">Lepisosteus spatula</name>
    <dbReference type="NCBI Taxonomy" id="7917"/>
    <lineage>
        <taxon>Eukaryota</taxon>
        <taxon>Metazoa</taxon>
        <taxon>Chordata</taxon>
        <taxon>Craniata</taxon>
        <taxon>Vertebrata</taxon>
        <taxon>Euteleostomi</taxon>
        <taxon>Actinopterygii</taxon>
        <taxon>Neopterygii</taxon>
        <taxon>Holostei</taxon>
        <taxon>Semionotiformes</taxon>
        <taxon>Lepisosteidae</taxon>
        <taxon>Atractosteus</taxon>
    </lineage>
</organism>
<dbReference type="PANTHER" id="PTHR33559">
    <property type="entry name" value="PROTEASOME ASSEMBLY CHAPERONE 4"/>
    <property type="match status" value="1"/>
</dbReference>
<feature type="transmembrane region" description="Helical" evidence="1">
    <location>
        <begin position="104"/>
        <end position="122"/>
    </location>
</feature>
<keyword evidence="3" id="KW-1185">Reference proteome</keyword>
<keyword evidence="1" id="KW-1133">Transmembrane helix</keyword>
<keyword evidence="1" id="KW-0472">Membrane</keyword>
<proteinExistence type="predicted"/>
<evidence type="ECO:0000256" key="1">
    <source>
        <dbReference type="SAM" id="Phobius"/>
    </source>
</evidence>
<gene>
    <name evidence="2" type="primary">Psmg4</name>
    <name evidence="2" type="ORF">GTO95_0007720</name>
</gene>
<sequence>MESARPSANEGTISVHNFSEKILEQVVHFHVMKMKDGFFLWIGASSVLSNLAVAMCSKYDSVPLATLVFGDSSDTSPSSLAQRLNVIVIHSLAYAFSINTNSEAYMLISVLISYTFSFYVLAKKTKKQVFVSYNLPSTEANLTLLVEDRIKKEMELFPDKF</sequence>
<dbReference type="Proteomes" id="UP000736164">
    <property type="component" value="Unassembled WGS sequence"/>
</dbReference>
<feature type="non-terminal residue" evidence="2">
    <location>
        <position position="161"/>
    </location>
</feature>
<dbReference type="GO" id="GO:0043248">
    <property type="term" value="P:proteasome assembly"/>
    <property type="evidence" value="ECO:0007669"/>
    <property type="project" value="InterPro"/>
</dbReference>
<accession>A0A8J7NPN8</accession>
<protein>
    <submittedName>
        <fullName evidence="2">PSMG4 protein</fullName>
    </submittedName>
</protein>
<dbReference type="AlphaFoldDB" id="A0A8J7NPN8"/>
<reference evidence="2" key="1">
    <citation type="journal article" date="2021" name="Cell">
        <title>Tracing the genetic footprints of vertebrate landing in non-teleost ray-finned fishes.</title>
        <authorList>
            <person name="Bi X."/>
            <person name="Wang K."/>
            <person name="Yang L."/>
            <person name="Pan H."/>
            <person name="Jiang H."/>
            <person name="Wei Q."/>
            <person name="Fang M."/>
            <person name="Yu H."/>
            <person name="Zhu C."/>
            <person name="Cai Y."/>
            <person name="He Y."/>
            <person name="Gan X."/>
            <person name="Zeng H."/>
            <person name="Yu D."/>
            <person name="Zhu Y."/>
            <person name="Jiang H."/>
            <person name="Qiu Q."/>
            <person name="Yang H."/>
            <person name="Zhang Y.E."/>
            <person name="Wang W."/>
            <person name="Zhu M."/>
            <person name="He S."/>
            <person name="Zhang G."/>
        </authorList>
    </citation>
    <scope>NUCLEOTIDE SEQUENCE</scope>
    <source>
        <strain evidence="2">Allg_001</strain>
    </source>
</reference>
<dbReference type="InterPro" id="IPR032157">
    <property type="entry name" value="PAC4"/>
</dbReference>